<sequence>MNHLGIRGKLLLSVGALATGYLLFFALVQWTSSTTETHLSTVSSSIYPAALALNHAQTDFQGVKKDYKDAVLLQDKAALETADKDAATVVEQLSTASEKIAFDPALHQQVEAALESFKGLHERSKTAYTVMVTTPDAMTAETQSTLASLTDDNKKMEQSLVDLSDSIGNKAFNSEFAAVASSNSRQRFLAFALFLVAAGFGALVVLMMEKQVSSPLRDLADRLADGAKQVAQSAAQVSGSGMTLAQGASTQAASLEETSASSQQISAMAERSAADCHSTAELVTASQDKFTDVNKSLAQLVGAMDEIRVSSDKVSKIIKVIDEIAFKTNILALNAAVEAARAGEAGAGFAVVAEEVRNLAGKCAEAANDSSAIVAESLQRSNEGKTRLDGVSVSIQAVTAESVKVKSLVDQINVASVEQTRGITQIARSIVQMERVTQASASTAEESAAAAEQLTAQSNVLNEIVSSLVLVIGGKAA</sequence>
<dbReference type="Gene3D" id="1.10.287.950">
    <property type="entry name" value="Methyl-accepting chemotaxis protein"/>
    <property type="match status" value="1"/>
</dbReference>
<evidence type="ECO:0000259" key="5">
    <source>
        <dbReference type="PROSITE" id="PS50111"/>
    </source>
</evidence>
<evidence type="ECO:0000256" key="4">
    <source>
        <dbReference type="SAM" id="Phobius"/>
    </source>
</evidence>
<accession>A0A1H6B0X5</accession>
<reference evidence="6 7" key="1">
    <citation type="submission" date="2016-10" db="EMBL/GenBank/DDBJ databases">
        <authorList>
            <person name="de Groot N.N."/>
        </authorList>
    </citation>
    <scope>NUCLEOTIDE SEQUENCE [LARGE SCALE GENOMIC DNA]</scope>
    <source>
        <strain evidence="6 7">DSM 22489</strain>
    </source>
</reference>
<dbReference type="PROSITE" id="PS50111">
    <property type="entry name" value="CHEMOTAXIS_TRANSDUC_2"/>
    <property type="match status" value="1"/>
</dbReference>
<feature type="transmembrane region" description="Helical" evidence="4">
    <location>
        <begin position="188"/>
        <end position="208"/>
    </location>
</feature>
<feature type="domain" description="Methyl-accepting transducer" evidence="5">
    <location>
        <begin position="226"/>
        <end position="455"/>
    </location>
</feature>
<dbReference type="PANTHER" id="PTHR43531">
    <property type="entry name" value="PROTEIN ICFG"/>
    <property type="match status" value="1"/>
</dbReference>
<keyword evidence="1" id="KW-0145">Chemotaxis</keyword>
<protein>
    <submittedName>
        <fullName evidence="6">Methyl-accepting chemotaxis protein (MCP) signalling domain-containing protein</fullName>
    </submittedName>
</protein>
<keyword evidence="7" id="KW-1185">Reference proteome</keyword>
<dbReference type="EMBL" id="FNVA01000006">
    <property type="protein sequence ID" value="SEG54468.1"/>
    <property type="molecule type" value="Genomic_DNA"/>
</dbReference>
<dbReference type="Pfam" id="PF00015">
    <property type="entry name" value="MCPsignal"/>
    <property type="match status" value="1"/>
</dbReference>
<dbReference type="GO" id="GO:0004888">
    <property type="term" value="F:transmembrane signaling receptor activity"/>
    <property type="evidence" value="ECO:0007669"/>
    <property type="project" value="InterPro"/>
</dbReference>
<evidence type="ECO:0000256" key="1">
    <source>
        <dbReference type="ARBA" id="ARBA00022500"/>
    </source>
</evidence>
<dbReference type="GO" id="GO:0006935">
    <property type="term" value="P:chemotaxis"/>
    <property type="evidence" value="ECO:0007669"/>
    <property type="project" value="UniProtKB-KW"/>
</dbReference>
<dbReference type="AlphaFoldDB" id="A0A1H6B0X5"/>
<gene>
    <name evidence="6" type="ORF">SAMN05421819_3423</name>
</gene>
<dbReference type="InterPro" id="IPR004089">
    <property type="entry name" value="MCPsignal_dom"/>
</dbReference>
<evidence type="ECO:0000313" key="6">
    <source>
        <dbReference type="EMBL" id="SEG54468.1"/>
    </source>
</evidence>
<keyword evidence="4" id="KW-1133">Transmembrane helix</keyword>
<evidence type="ECO:0000256" key="3">
    <source>
        <dbReference type="PROSITE-ProRule" id="PRU00284"/>
    </source>
</evidence>
<name>A0A1H6B0X5_9BACT</name>
<organism evidence="6 7">
    <name type="scientific">Bryocella elongata</name>
    <dbReference type="NCBI Taxonomy" id="863522"/>
    <lineage>
        <taxon>Bacteria</taxon>
        <taxon>Pseudomonadati</taxon>
        <taxon>Acidobacteriota</taxon>
        <taxon>Terriglobia</taxon>
        <taxon>Terriglobales</taxon>
        <taxon>Acidobacteriaceae</taxon>
        <taxon>Bryocella</taxon>
    </lineage>
</organism>
<keyword evidence="4" id="KW-0472">Membrane</keyword>
<dbReference type="SMART" id="SM00283">
    <property type="entry name" value="MA"/>
    <property type="match status" value="1"/>
</dbReference>
<dbReference type="OrthoDB" id="117380at2"/>
<keyword evidence="4" id="KW-0812">Transmembrane</keyword>
<dbReference type="PANTHER" id="PTHR43531:SF11">
    <property type="entry name" value="METHYL-ACCEPTING CHEMOTAXIS PROTEIN 3"/>
    <property type="match status" value="1"/>
</dbReference>
<dbReference type="InterPro" id="IPR051310">
    <property type="entry name" value="MCP_chemotaxis"/>
</dbReference>
<dbReference type="InterPro" id="IPR004090">
    <property type="entry name" value="Chemotax_Me-accpt_rcpt"/>
</dbReference>
<dbReference type="RefSeq" id="WP_103934291.1">
    <property type="nucleotide sequence ID" value="NZ_FNVA01000006.1"/>
</dbReference>
<dbReference type="PRINTS" id="PR00260">
    <property type="entry name" value="CHEMTRNSDUCR"/>
</dbReference>
<dbReference type="Proteomes" id="UP000236728">
    <property type="component" value="Unassembled WGS sequence"/>
</dbReference>
<keyword evidence="3" id="KW-0807">Transducer</keyword>
<evidence type="ECO:0000313" key="7">
    <source>
        <dbReference type="Proteomes" id="UP000236728"/>
    </source>
</evidence>
<dbReference type="GO" id="GO:0007165">
    <property type="term" value="P:signal transduction"/>
    <property type="evidence" value="ECO:0007669"/>
    <property type="project" value="UniProtKB-KW"/>
</dbReference>
<dbReference type="SUPFAM" id="SSF58104">
    <property type="entry name" value="Methyl-accepting chemotaxis protein (MCP) signaling domain"/>
    <property type="match status" value="1"/>
</dbReference>
<proteinExistence type="inferred from homology"/>
<evidence type="ECO:0000256" key="2">
    <source>
        <dbReference type="ARBA" id="ARBA00029447"/>
    </source>
</evidence>
<comment type="similarity">
    <text evidence="2">Belongs to the methyl-accepting chemotaxis (MCP) protein family.</text>
</comment>
<dbReference type="GO" id="GO:0016020">
    <property type="term" value="C:membrane"/>
    <property type="evidence" value="ECO:0007669"/>
    <property type="project" value="InterPro"/>
</dbReference>